<evidence type="ECO:0008006" key="4">
    <source>
        <dbReference type="Google" id="ProtNLM"/>
    </source>
</evidence>
<protein>
    <recommendedName>
        <fullName evidence="4">Secreted protein</fullName>
    </recommendedName>
</protein>
<evidence type="ECO:0000256" key="1">
    <source>
        <dbReference type="SAM" id="SignalP"/>
    </source>
</evidence>
<feature type="chain" id="PRO_5016232855" description="Secreted protein" evidence="1">
    <location>
        <begin position="24"/>
        <end position="107"/>
    </location>
</feature>
<accession>A0A2Z6PF48</accession>
<gene>
    <name evidence="2" type="ORF">TSUD_184150</name>
</gene>
<keyword evidence="1" id="KW-0732">Signal</keyword>
<keyword evidence="3" id="KW-1185">Reference proteome</keyword>
<evidence type="ECO:0000313" key="3">
    <source>
        <dbReference type="Proteomes" id="UP000242715"/>
    </source>
</evidence>
<proteinExistence type="predicted"/>
<sequence length="107" mass="11905">MLLALFPLRLLLIPQLLPPTTMAVVDGTEDAVANVVAATIASITEILKLTVEQRLENKTVHLGLLLLLNRLLLKILLFRPLRAMSSFNSKQPIIHHLLQPLLSLIIM</sequence>
<dbReference type="AlphaFoldDB" id="A0A2Z6PF48"/>
<feature type="signal peptide" evidence="1">
    <location>
        <begin position="1"/>
        <end position="23"/>
    </location>
</feature>
<dbReference type="EMBL" id="DF974397">
    <property type="protein sequence ID" value="GAU48235.1"/>
    <property type="molecule type" value="Genomic_DNA"/>
</dbReference>
<dbReference type="Proteomes" id="UP000242715">
    <property type="component" value="Unassembled WGS sequence"/>
</dbReference>
<organism evidence="2 3">
    <name type="scientific">Trifolium subterraneum</name>
    <name type="common">Subterranean clover</name>
    <dbReference type="NCBI Taxonomy" id="3900"/>
    <lineage>
        <taxon>Eukaryota</taxon>
        <taxon>Viridiplantae</taxon>
        <taxon>Streptophyta</taxon>
        <taxon>Embryophyta</taxon>
        <taxon>Tracheophyta</taxon>
        <taxon>Spermatophyta</taxon>
        <taxon>Magnoliopsida</taxon>
        <taxon>eudicotyledons</taxon>
        <taxon>Gunneridae</taxon>
        <taxon>Pentapetalae</taxon>
        <taxon>rosids</taxon>
        <taxon>fabids</taxon>
        <taxon>Fabales</taxon>
        <taxon>Fabaceae</taxon>
        <taxon>Papilionoideae</taxon>
        <taxon>50 kb inversion clade</taxon>
        <taxon>NPAAA clade</taxon>
        <taxon>Hologalegina</taxon>
        <taxon>IRL clade</taxon>
        <taxon>Trifolieae</taxon>
        <taxon>Trifolium</taxon>
    </lineage>
</organism>
<evidence type="ECO:0000313" key="2">
    <source>
        <dbReference type="EMBL" id="GAU48235.1"/>
    </source>
</evidence>
<name>A0A2Z6PF48_TRISU</name>
<reference evidence="3" key="1">
    <citation type="journal article" date="2017" name="Front. Plant Sci.">
        <title>Climate Clever Clovers: New Paradigm to Reduce the Environmental Footprint of Ruminants by Breeding Low Methanogenic Forages Utilizing Haplotype Variation.</title>
        <authorList>
            <person name="Kaur P."/>
            <person name="Appels R."/>
            <person name="Bayer P.E."/>
            <person name="Keeble-Gagnere G."/>
            <person name="Wang J."/>
            <person name="Hirakawa H."/>
            <person name="Shirasawa K."/>
            <person name="Vercoe P."/>
            <person name="Stefanova K."/>
            <person name="Durmic Z."/>
            <person name="Nichols P."/>
            <person name="Revell C."/>
            <person name="Isobe S.N."/>
            <person name="Edwards D."/>
            <person name="Erskine W."/>
        </authorList>
    </citation>
    <scope>NUCLEOTIDE SEQUENCE [LARGE SCALE GENOMIC DNA]</scope>
    <source>
        <strain evidence="3">cv. Daliak</strain>
    </source>
</reference>